<keyword evidence="7" id="KW-0614">Plasmid</keyword>
<dbReference type="EMBL" id="JAAMCP010000016">
    <property type="protein sequence ID" value="NTF39599.1"/>
    <property type="molecule type" value="Genomic_DNA"/>
</dbReference>
<evidence type="ECO:0000313" key="6">
    <source>
        <dbReference type="EMBL" id="NTF39599.1"/>
    </source>
</evidence>
<dbReference type="Gene3D" id="1.20.1280.290">
    <property type="match status" value="1"/>
</dbReference>
<feature type="transmembrane region" description="Helical" evidence="5">
    <location>
        <begin position="62"/>
        <end position="78"/>
    </location>
</feature>
<dbReference type="GO" id="GO:0016020">
    <property type="term" value="C:membrane"/>
    <property type="evidence" value="ECO:0007669"/>
    <property type="project" value="UniProtKB-SubCell"/>
</dbReference>
<gene>
    <name evidence="6" type="ORF">G6L72_23145</name>
    <name evidence="7" type="ORF">G6M88_24525</name>
</gene>
<keyword evidence="3 5" id="KW-1133">Transmembrane helix</keyword>
<sequence>MDMTLFVGYAASFCSVFSFIPQVWKVIQTGDTQAISAKMYCLTVTGFILWTAFGILQTEWPIIVTNSTCFFLSAFILMKKLSS</sequence>
<dbReference type="AlphaFoldDB" id="A0AAE7UU50"/>
<keyword evidence="9" id="KW-1185">Reference proteome</keyword>
<reference evidence="6 9" key="1">
    <citation type="journal article" date="2020" name="Science">
        <title>Unexpected conservation and global transmission of agrobacterial virulence plasmids.</title>
        <authorList>
            <person name="Weisberg A.J."/>
            <person name="Davis E.W. 2nd"/>
            <person name="Tabima J."/>
            <person name="Belcher M.S."/>
            <person name="Miller M."/>
            <person name="Kuo C.H."/>
            <person name="Loper J.E."/>
            <person name="Grunwald N.J."/>
            <person name="Putnam M.L."/>
            <person name="Chang J.H."/>
        </authorList>
    </citation>
    <scope>NUCLEOTIDE SEQUENCE [LARGE SCALE GENOMIC DNA]</scope>
    <source>
        <strain evidence="6 9">A19/93</strain>
    </source>
</reference>
<evidence type="ECO:0000256" key="2">
    <source>
        <dbReference type="ARBA" id="ARBA00022692"/>
    </source>
</evidence>
<keyword evidence="4 5" id="KW-0472">Membrane</keyword>
<evidence type="ECO:0000256" key="5">
    <source>
        <dbReference type="SAM" id="Phobius"/>
    </source>
</evidence>
<evidence type="ECO:0008006" key="10">
    <source>
        <dbReference type="Google" id="ProtNLM"/>
    </source>
</evidence>
<dbReference type="Proteomes" id="UP000663912">
    <property type="component" value="Plasmid pW2_73_2"/>
</dbReference>
<keyword evidence="2 5" id="KW-0812">Transmembrane</keyword>
<comment type="subcellular location">
    <subcellularLocation>
        <location evidence="1">Membrane</location>
        <topology evidence="1">Multi-pass membrane protein</topology>
    </subcellularLocation>
</comment>
<evidence type="ECO:0000256" key="3">
    <source>
        <dbReference type="ARBA" id="ARBA00022989"/>
    </source>
</evidence>
<dbReference type="InterPro" id="IPR047662">
    <property type="entry name" value="SemiSWEET"/>
</dbReference>
<feature type="transmembrane region" description="Helical" evidence="5">
    <location>
        <begin position="6"/>
        <end position="27"/>
    </location>
</feature>
<dbReference type="InterPro" id="IPR006603">
    <property type="entry name" value="PQ-loop_rpt"/>
</dbReference>
<dbReference type="Pfam" id="PF04193">
    <property type="entry name" value="PQ-loop"/>
    <property type="match status" value="1"/>
</dbReference>
<dbReference type="GO" id="GO:0051119">
    <property type="term" value="F:sugar transmembrane transporter activity"/>
    <property type="evidence" value="ECO:0007669"/>
    <property type="project" value="InterPro"/>
</dbReference>
<name>A0AAE7UU50_9HYPH</name>
<evidence type="ECO:0000313" key="7">
    <source>
        <dbReference type="EMBL" id="QTG03610.1"/>
    </source>
</evidence>
<accession>A0AAE7UU50</accession>
<dbReference type="EMBL" id="CP049209">
    <property type="protein sequence ID" value="QTG03610.1"/>
    <property type="molecule type" value="Genomic_DNA"/>
</dbReference>
<reference evidence="7" key="2">
    <citation type="submission" date="2020-02" db="EMBL/GenBank/DDBJ databases">
        <title>Unexpected conservation and global transmission of agrobacterial virulence plasmids.</title>
        <authorList>
            <person name="Weisberg A.J."/>
            <person name="Davis E.W. II"/>
            <person name="Tabima J.R."/>
            <person name="Belcher M.S."/>
            <person name="Miller M."/>
            <person name="Kuo C.-H."/>
            <person name="Loper J.E."/>
            <person name="Grunwald N.J."/>
            <person name="Putnam M.L."/>
            <person name="Chang J.H."/>
        </authorList>
    </citation>
    <scope>NUCLEOTIDE SEQUENCE</scope>
    <source>
        <strain evidence="7">W2/73</strain>
        <plasmid evidence="7">pW2_73_2</plasmid>
    </source>
</reference>
<protein>
    <recommendedName>
        <fullName evidence="10">Glutathione synthetase</fullName>
    </recommendedName>
</protein>
<evidence type="ECO:0000256" key="1">
    <source>
        <dbReference type="ARBA" id="ARBA00004141"/>
    </source>
</evidence>
<geneLocation type="plasmid" evidence="7 8">
    <name>pW2_73_2</name>
</geneLocation>
<evidence type="ECO:0000313" key="8">
    <source>
        <dbReference type="Proteomes" id="UP000663912"/>
    </source>
</evidence>
<organism evidence="7 8">
    <name type="scientific">Agrobacterium rubi</name>
    <dbReference type="NCBI Taxonomy" id="28099"/>
    <lineage>
        <taxon>Bacteria</taxon>
        <taxon>Pseudomonadati</taxon>
        <taxon>Pseudomonadota</taxon>
        <taxon>Alphaproteobacteria</taxon>
        <taxon>Hyphomicrobiales</taxon>
        <taxon>Rhizobiaceae</taxon>
        <taxon>Rhizobium/Agrobacterium group</taxon>
        <taxon>Agrobacterium</taxon>
    </lineage>
</organism>
<dbReference type="Proteomes" id="UP000822331">
    <property type="component" value="Unassembled WGS sequence"/>
</dbReference>
<evidence type="ECO:0000256" key="4">
    <source>
        <dbReference type="ARBA" id="ARBA00023136"/>
    </source>
</evidence>
<dbReference type="NCBIfam" id="NF037968">
    <property type="entry name" value="SemiSWEET_2"/>
    <property type="match status" value="1"/>
</dbReference>
<feature type="transmembrane region" description="Helical" evidence="5">
    <location>
        <begin position="39"/>
        <end position="56"/>
    </location>
</feature>
<dbReference type="KEGG" id="arui:G6M88_24525"/>
<evidence type="ECO:0000313" key="9">
    <source>
        <dbReference type="Proteomes" id="UP000822331"/>
    </source>
</evidence>
<proteinExistence type="predicted"/>